<dbReference type="InterPro" id="IPR007255">
    <property type="entry name" value="COG8"/>
</dbReference>
<dbReference type="EMBL" id="BPVZ01000020">
    <property type="protein sequence ID" value="GKV03644.1"/>
    <property type="molecule type" value="Genomic_DNA"/>
</dbReference>
<organism evidence="10 11">
    <name type="scientific">Rubroshorea leprosula</name>
    <dbReference type="NCBI Taxonomy" id="152421"/>
    <lineage>
        <taxon>Eukaryota</taxon>
        <taxon>Viridiplantae</taxon>
        <taxon>Streptophyta</taxon>
        <taxon>Embryophyta</taxon>
        <taxon>Tracheophyta</taxon>
        <taxon>Spermatophyta</taxon>
        <taxon>Magnoliopsida</taxon>
        <taxon>eudicotyledons</taxon>
        <taxon>Gunneridae</taxon>
        <taxon>Pentapetalae</taxon>
        <taxon>rosids</taxon>
        <taxon>malvids</taxon>
        <taxon>Malvales</taxon>
        <taxon>Dipterocarpaceae</taxon>
        <taxon>Rubroshorea</taxon>
    </lineage>
</organism>
<reference evidence="10 11" key="1">
    <citation type="journal article" date="2021" name="Commun. Biol.">
        <title>The genome of Shorea leprosula (Dipterocarpaceae) highlights the ecological relevance of drought in aseasonal tropical rainforests.</title>
        <authorList>
            <person name="Ng K.K.S."/>
            <person name="Kobayashi M.J."/>
            <person name="Fawcett J.A."/>
            <person name="Hatakeyama M."/>
            <person name="Paape T."/>
            <person name="Ng C.H."/>
            <person name="Ang C.C."/>
            <person name="Tnah L.H."/>
            <person name="Lee C.T."/>
            <person name="Nishiyama T."/>
            <person name="Sese J."/>
            <person name="O'Brien M.J."/>
            <person name="Copetti D."/>
            <person name="Mohd Noor M.I."/>
            <person name="Ong R.C."/>
            <person name="Putra M."/>
            <person name="Sireger I.Z."/>
            <person name="Indrioko S."/>
            <person name="Kosugi Y."/>
            <person name="Izuno A."/>
            <person name="Isagi Y."/>
            <person name="Lee S.L."/>
            <person name="Shimizu K.K."/>
        </authorList>
    </citation>
    <scope>NUCLEOTIDE SEQUENCE [LARGE SCALE GENOMIC DNA]</scope>
    <source>
        <strain evidence="10">214</strain>
    </source>
</reference>
<proteinExistence type="inferred from homology"/>
<comment type="subcellular location">
    <subcellularLocation>
        <location evidence="1">Golgi apparatus membrane</location>
        <topology evidence="1">Peripheral membrane protein</topology>
    </subcellularLocation>
</comment>
<evidence type="ECO:0000256" key="4">
    <source>
        <dbReference type="ARBA" id="ARBA00022448"/>
    </source>
</evidence>
<evidence type="ECO:0000256" key="9">
    <source>
        <dbReference type="SAM" id="MobiDB-lite"/>
    </source>
</evidence>
<evidence type="ECO:0000256" key="7">
    <source>
        <dbReference type="ARBA" id="ARBA00023136"/>
    </source>
</evidence>
<dbReference type="GO" id="GO:0015031">
    <property type="term" value="P:protein transport"/>
    <property type="evidence" value="ECO:0007669"/>
    <property type="project" value="UniProtKB-KW"/>
</dbReference>
<protein>
    <recommendedName>
        <fullName evidence="3">Conserved oligomeric Golgi complex subunit 8</fullName>
    </recommendedName>
    <alternativeName>
        <fullName evidence="8">Component of oligomeric Golgi complex 8</fullName>
    </alternativeName>
</protein>
<evidence type="ECO:0000256" key="5">
    <source>
        <dbReference type="ARBA" id="ARBA00022927"/>
    </source>
</evidence>
<dbReference type="GO" id="GO:0000139">
    <property type="term" value="C:Golgi membrane"/>
    <property type="evidence" value="ECO:0007669"/>
    <property type="project" value="UniProtKB-SubCell"/>
</dbReference>
<dbReference type="PANTHER" id="PTHR21311:SF0">
    <property type="entry name" value="CONSERVED OLIGOMERIC GOLGI COMPLEX SUBUNIT 8"/>
    <property type="match status" value="1"/>
</dbReference>
<keyword evidence="5" id="KW-0653">Protein transport</keyword>
<evidence type="ECO:0000256" key="6">
    <source>
        <dbReference type="ARBA" id="ARBA00023034"/>
    </source>
</evidence>
<keyword evidence="6" id="KW-0333">Golgi apparatus</keyword>
<keyword evidence="4" id="KW-0813">Transport</keyword>
<dbReference type="PANTHER" id="PTHR21311">
    <property type="entry name" value="CONSERVED OLIGOMERIC GOLGI COMPLEX COMPONENT 8"/>
    <property type="match status" value="1"/>
</dbReference>
<comment type="caution">
    <text evidence="10">The sequence shown here is derived from an EMBL/GenBank/DDBJ whole genome shotgun (WGS) entry which is preliminary data.</text>
</comment>
<sequence>MGLGWVGLDFRGLLPSLFEEAVLNLFSKNMSTAIENFQLVLDSHRWVPLPVVGFPANIVGEESQEDVTPPSHLMEHPPLAVFVNGVSAAMNELRPCAPLRLKHVLAQELVKGLRAVSDSLLRYNATRMLRENESGLFLSLCRAFIEVAFPHCATCFGRCYPGGAALIMEAKNLYEGVGRLLTISSSRELPKPINNGVEKKVSENGDQPVIEDGINSVEEAEASNPEDKEQTSPTLQNDEKVQ</sequence>
<dbReference type="Proteomes" id="UP001054252">
    <property type="component" value="Unassembled WGS sequence"/>
</dbReference>
<keyword evidence="7" id="KW-0472">Membrane</keyword>
<evidence type="ECO:0000256" key="8">
    <source>
        <dbReference type="ARBA" id="ARBA00031347"/>
    </source>
</evidence>
<dbReference type="GO" id="GO:0006891">
    <property type="term" value="P:intra-Golgi vesicle-mediated transport"/>
    <property type="evidence" value="ECO:0007669"/>
    <property type="project" value="TreeGrafter"/>
</dbReference>
<evidence type="ECO:0000256" key="3">
    <source>
        <dbReference type="ARBA" id="ARBA00020983"/>
    </source>
</evidence>
<evidence type="ECO:0000313" key="11">
    <source>
        <dbReference type="Proteomes" id="UP001054252"/>
    </source>
</evidence>
<evidence type="ECO:0000313" key="10">
    <source>
        <dbReference type="EMBL" id="GKV03644.1"/>
    </source>
</evidence>
<name>A0AAV5IV02_9ROSI</name>
<evidence type="ECO:0000256" key="1">
    <source>
        <dbReference type="ARBA" id="ARBA00004395"/>
    </source>
</evidence>
<dbReference type="AlphaFoldDB" id="A0AAV5IV02"/>
<gene>
    <name evidence="10" type="ORF">SLEP1_g15917</name>
</gene>
<dbReference type="Pfam" id="PF04124">
    <property type="entry name" value="Dor1"/>
    <property type="match status" value="1"/>
</dbReference>
<accession>A0AAV5IV02</accession>
<dbReference type="GO" id="GO:0017119">
    <property type="term" value="C:Golgi transport complex"/>
    <property type="evidence" value="ECO:0007669"/>
    <property type="project" value="InterPro"/>
</dbReference>
<feature type="region of interest" description="Disordered" evidence="9">
    <location>
        <begin position="192"/>
        <end position="242"/>
    </location>
</feature>
<comment type="similarity">
    <text evidence="2">Belongs to the COG8 family.</text>
</comment>
<evidence type="ECO:0000256" key="2">
    <source>
        <dbReference type="ARBA" id="ARBA00006419"/>
    </source>
</evidence>
<keyword evidence="11" id="KW-1185">Reference proteome</keyword>